<dbReference type="HOGENOM" id="CLU_1077532_0_0_1"/>
<reference evidence="2" key="1">
    <citation type="submission" date="2024-06" db="UniProtKB">
        <authorList>
            <consortium name="Ensembl"/>
        </authorList>
    </citation>
    <scope>IDENTIFICATION</scope>
</reference>
<organism evidence="2">
    <name type="scientific">Mustela putorius furo</name>
    <name type="common">European domestic ferret</name>
    <name type="synonym">Mustela furo</name>
    <dbReference type="NCBI Taxonomy" id="9669"/>
    <lineage>
        <taxon>Eukaryota</taxon>
        <taxon>Metazoa</taxon>
        <taxon>Chordata</taxon>
        <taxon>Craniata</taxon>
        <taxon>Vertebrata</taxon>
        <taxon>Euteleostomi</taxon>
        <taxon>Mammalia</taxon>
        <taxon>Eutheria</taxon>
        <taxon>Laurasiatheria</taxon>
        <taxon>Carnivora</taxon>
        <taxon>Caniformia</taxon>
        <taxon>Musteloidea</taxon>
        <taxon>Mustelidae</taxon>
        <taxon>Mustelinae</taxon>
        <taxon>Mustela</taxon>
    </lineage>
</organism>
<feature type="compositionally biased region" description="Low complexity" evidence="1">
    <location>
        <begin position="41"/>
        <end position="56"/>
    </location>
</feature>
<dbReference type="STRING" id="9669.ENSMPUP00000012232"/>
<feature type="compositionally biased region" description="Basic residues" evidence="1">
    <location>
        <begin position="65"/>
        <end position="75"/>
    </location>
</feature>
<feature type="compositionally biased region" description="Low complexity" evidence="1">
    <location>
        <begin position="126"/>
        <end position="137"/>
    </location>
</feature>
<feature type="compositionally biased region" description="Acidic residues" evidence="1">
    <location>
        <begin position="192"/>
        <end position="203"/>
    </location>
</feature>
<dbReference type="InParanoid" id="M3YLM5"/>
<evidence type="ECO:0000256" key="1">
    <source>
        <dbReference type="SAM" id="MobiDB-lite"/>
    </source>
</evidence>
<proteinExistence type="predicted"/>
<feature type="compositionally biased region" description="Basic and acidic residues" evidence="1">
    <location>
        <begin position="19"/>
        <end position="35"/>
    </location>
</feature>
<dbReference type="AlphaFoldDB" id="M3YLM5"/>
<protein>
    <submittedName>
        <fullName evidence="2">Uncharacterized protein</fullName>
    </submittedName>
</protein>
<dbReference type="eggNOG" id="ENOG502TFKJ">
    <property type="taxonomic scope" value="Eukaryota"/>
</dbReference>
<sequence length="258" mass="28248">MDPPLEDQRSGTETGKATPGKEKKWEENRGKRRGEQATGSALQAGRQREAQAGAGAHVAYFGRSRSARPQRRPPTRPRGTGLEGGLHLVCEDLGRREGRPGGSWELGYSEGRQTWARHPLGAVLAGRLGPLGPSPSGAGLGDLANERPFARPRPAPPPEPRPRRVPNRPAPWPGAARARNLRLDAKMPGEQQTEEEEEEEMQEEMVLLVKGEEDEGEEKYEVVKLKIPMDNKEASLACHPSASCLFWLYGSPDLTFGV</sequence>
<dbReference type="Ensembl" id="ENSMPUT00000012432.1">
    <property type="protein sequence ID" value="ENSMPUP00000012232.1"/>
    <property type="gene ID" value="ENSMPUG00000012328.1"/>
</dbReference>
<feature type="compositionally biased region" description="Basic and acidic residues" evidence="1">
    <location>
        <begin position="1"/>
        <end position="10"/>
    </location>
</feature>
<feature type="region of interest" description="Disordered" evidence="1">
    <location>
        <begin position="126"/>
        <end position="204"/>
    </location>
</feature>
<dbReference type="EMBL" id="AEYP01082250">
    <property type="status" value="NOT_ANNOTATED_CDS"/>
    <property type="molecule type" value="Genomic_DNA"/>
</dbReference>
<dbReference type="GeneTree" id="ENSGT01140000285466"/>
<accession>M3YLM5</accession>
<name>M3YLM5_MUSPF</name>
<evidence type="ECO:0000313" key="2">
    <source>
        <dbReference type="Ensembl" id="ENSMPUP00000012232.1"/>
    </source>
</evidence>
<feature type="region of interest" description="Disordered" evidence="1">
    <location>
        <begin position="1"/>
        <end position="86"/>
    </location>
</feature>